<protein>
    <submittedName>
        <fullName evidence="1">Uncharacterized protein</fullName>
    </submittedName>
</protein>
<reference evidence="2" key="1">
    <citation type="submission" date="2017-02" db="EMBL/GenBank/DDBJ databases">
        <authorList>
            <person name="Varghese N."/>
            <person name="Submissions S."/>
        </authorList>
    </citation>
    <scope>NUCLEOTIDE SEQUENCE [LARGE SCALE GENOMIC DNA]</scope>
    <source>
        <strain evidence="2">SM117</strain>
    </source>
</reference>
<evidence type="ECO:0000313" key="2">
    <source>
        <dbReference type="Proteomes" id="UP000190989"/>
    </source>
</evidence>
<organism evidence="1 2">
    <name type="scientific">Novosphingobium mathurense</name>
    <dbReference type="NCBI Taxonomy" id="428990"/>
    <lineage>
        <taxon>Bacteria</taxon>
        <taxon>Pseudomonadati</taxon>
        <taxon>Pseudomonadota</taxon>
        <taxon>Alphaproteobacteria</taxon>
        <taxon>Sphingomonadales</taxon>
        <taxon>Sphingomonadaceae</taxon>
        <taxon>Novosphingobium</taxon>
    </lineage>
</organism>
<dbReference type="Proteomes" id="UP000190989">
    <property type="component" value="Unassembled WGS sequence"/>
</dbReference>
<sequence length="397" mass="39741">MALNLPRLPRAAQIVEKLGTPAVAFQVWWQTVAKAIEDQVTDLLALIARVTTTEADIAALEAVNLTAGSGLTGGGNILTSPTFNVGAGTGITVNADDVAITATGVTAATYGSASSVAVIALNAQGQATSASSIPIAVTSSQVTGTDLTKTDDTNVTLTLGGTPTGSLLKAVSLTLGWTGTLSVARGGTGGGAASGTLLDNITGFGSTGHLVRTAAGSYAFRTITGTASNISVTNGSGVSGNPTIDLIDTAVTPGSYGSSTSIPSITFDAKGRATAASGNTIPTLDSGTYSPTGTGTSNIDSVTPSTALYTRVGNIVTVSCLIAVDATAAGNFSFRMTLPVATNMTASQHCSGCMTADQQRGYARISADSVNDEAQFDGYSSSASSINMTCTFQYRVL</sequence>
<name>A0A1U6I6T5_9SPHN</name>
<dbReference type="RefSeq" id="WP_079730935.1">
    <property type="nucleotide sequence ID" value="NZ_FVZE01000004.1"/>
</dbReference>
<dbReference type="EMBL" id="FVZE01000004">
    <property type="protein sequence ID" value="SLK03730.1"/>
    <property type="molecule type" value="Genomic_DNA"/>
</dbReference>
<keyword evidence="2" id="KW-1185">Reference proteome</keyword>
<dbReference type="AlphaFoldDB" id="A0A1U6I6T5"/>
<accession>A0A1U6I6T5</accession>
<gene>
    <name evidence="1" type="ORF">SAMN06295987_104289</name>
</gene>
<dbReference type="STRING" id="428990.SAMN06295987_104289"/>
<evidence type="ECO:0000313" key="1">
    <source>
        <dbReference type="EMBL" id="SLK03730.1"/>
    </source>
</evidence>
<proteinExistence type="predicted"/>